<gene>
    <name evidence="1" type="ORF">EDB81DRAFT_767280</name>
</gene>
<keyword evidence="2" id="KW-1185">Reference proteome</keyword>
<reference evidence="1" key="1">
    <citation type="journal article" date="2021" name="Nat. Commun.">
        <title>Genetic determinants of endophytism in the Arabidopsis root mycobiome.</title>
        <authorList>
            <person name="Mesny F."/>
            <person name="Miyauchi S."/>
            <person name="Thiergart T."/>
            <person name="Pickel B."/>
            <person name="Atanasova L."/>
            <person name="Karlsson M."/>
            <person name="Huettel B."/>
            <person name="Barry K.W."/>
            <person name="Haridas S."/>
            <person name="Chen C."/>
            <person name="Bauer D."/>
            <person name="Andreopoulos W."/>
            <person name="Pangilinan J."/>
            <person name="LaButti K."/>
            <person name="Riley R."/>
            <person name="Lipzen A."/>
            <person name="Clum A."/>
            <person name="Drula E."/>
            <person name="Henrissat B."/>
            <person name="Kohler A."/>
            <person name="Grigoriev I.V."/>
            <person name="Martin F.M."/>
            <person name="Hacquard S."/>
        </authorList>
    </citation>
    <scope>NUCLEOTIDE SEQUENCE</scope>
    <source>
        <strain evidence="1">MPI-CAGE-AT-0147</strain>
    </source>
</reference>
<proteinExistence type="predicted"/>
<dbReference type="AlphaFoldDB" id="A0A9P9DE17"/>
<comment type="caution">
    <text evidence="1">The sequence shown here is derived from an EMBL/GenBank/DDBJ whole genome shotgun (WGS) entry which is preliminary data.</text>
</comment>
<sequence>MNHKFGYLLATSVHAITVYSDPWTATVSYAISATTEIWGDRPTNMRGTLKKTATWTLKSGADPTGKPFTTTTQTRAVDHIKVVQVIYSLDDVNSSDFQTASDVTTVYRQEVIFTTPSSCPTPFIVTTQVTLDLPPEIAGQVTPTSMTTKSSTDVYREAYTTAIAYLPENEVPLPNSMNIICIQQYKINSCINPTATAEVSLGVYSSDSTNNAQSISRAYSLLKGGITSKLQVPFVLSSHFMLQF</sequence>
<dbReference type="OrthoDB" id="3795566at2759"/>
<name>A0A9P9DE17_9HYPO</name>
<dbReference type="Proteomes" id="UP000738349">
    <property type="component" value="Unassembled WGS sequence"/>
</dbReference>
<protein>
    <submittedName>
        <fullName evidence="1">Uncharacterized protein</fullName>
    </submittedName>
</protein>
<accession>A0A9P9DE17</accession>
<organism evidence="1 2">
    <name type="scientific">Dactylonectria macrodidyma</name>
    <dbReference type="NCBI Taxonomy" id="307937"/>
    <lineage>
        <taxon>Eukaryota</taxon>
        <taxon>Fungi</taxon>
        <taxon>Dikarya</taxon>
        <taxon>Ascomycota</taxon>
        <taxon>Pezizomycotina</taxon>
        <taxon>Sordariomycetes</taxon>
        <taxon>Hypocreomycetidae</taxon>
        <taxon>Hypocreales</taxon>
        <taxon>Nectriaceae</taxon>
        <taxon>Dactylonectria</taxon>
    </lineage>
</organism>
<dbReference type="EMBL" id="JAGMUV010000028">
    <property type="protein sequence ID" value="KAH7117501.1"/>
    <property type="molecule type" value="Genomic_DNA"/>
</dbReference>
<evidence type="ECO:0000313" key="1">
    <source>
        <dbReference type="EMBL" id="KAH7117501.1"/>
    </source>
</evidence>
<evidence type="ECO:0000313" key="2">
    <source>
        <dbReference type="Proteomes" id="UP000738349"/>
    </source>
</evidence>